<accession>A0A0K2UN79</accession>
<proteinExistence type="predicted"/>
<sequence length="88" mass="10310">MNALRSAHNQLLSELTLRIINNNWRLACNVIPTHILHNKIEYIITVFLFLLYAARSNDSYIPIGLDKHLKRSYGVLDRCNITQQNVYR</sequence>
<dbReference type="EMBL" id="HACA01022352">
    <property type="protein sequence ID" value="CDW39713.1"/>
    <property type="molecule type" value="Transcribed_RNA"/>
</dbReference>
<protein>
    <submittedName>
        <fullName evidence="1">Uncharacterized protein</fullName>
    </submittedName>
</protein>
<evidence type="ECO:0000313" key="1">
    <source>
        <dbReference type="EMBL" id="CDW39713.1"/>
    </source>
</evidence>
<dbReference type="AlphaFoldDB" id="A0A0K2UN79"/>
<reference evidence="1" key="1">
    <citation type="submission" date="2014-05" db="EMBL/GenBank/DDBJ databases">
        <authorList>
            <person name="Chronopoulou M."/>
        </authorList>
    </citation>
    <scope>NUCLEOTIDE SEQUENCE</scope>
    <source>
        <tissue evidence="1">Whole organism</tissue>
    </source>
</reference>
<name>A0A0K2UN79_LEPSM</name>
<organism evidence="1">
    <name type="scientific">Lepeophtheirus salmonis</name>
    <name type="common">Salmon louse</name>
    <name type="synonym">Caligus salmonis</name>
    <dbReference type="NCBI Taxonomy" id="72036"/>
    <lineage>
        <taxon>Eukaryota</taxon>
        <taxon>Metazoa</taxon>
        <taxon>Ecdysozoa</taxon>
        <taxon>Arthropoda</taxon>
        <taxon>Crustacea</taxon>
        <taxon>Multicrustacea</taxon>
        <taxon>Hexanauplia</taxon>
        <taxon>Copepoda</taxon>
        <taxon>Siphonostomatoida</taxon>
        <taxon>Caligidae</taxon>
        <taxon>Lepeophtheirus</taxon>
    </lineage>
</organism>